<dbReference type="InterPro" id="IPR036097">
    <property type="entry name" value="HisK_dim/P_sf"/>
</dbReference>
<keyword evidence="5" id="KW-0808">Transferase</keyword>
<dbReference type="FunFam" id="1.10.287.130:FF:000001">
    <property type="entry name" value="Two-component sensor histidine kinase"/>
    <property type="match status" value="1"/>
</dbReference>
<evidence type="ECO:0000313" key="16">
    <source>
        <dbReference type="Proteomes" id="UP000317982"/>
    </source>
</evidence>
<dbReference type="SUPFAM" id="SSF47384">
    <property type="entry name" value="Homodimeric domain of signal transducing histidine kinase"/>
    <property type="match status" value="1"/>
</dbReference>
<keyword evidence="6 12" id="KW-0812">Transmembrane</keyword>
<dbReference type="CDD" id="cd00075">
    <property type="entry name" value="HATPase"/>
    <property type="match status" value="1"/>
</dbReference>
<comment type="catalytic activity">
    <reaction evidence="1">
        <text>ATP + protein L-histidine = ADP + protein N-phospho-L-histidine.</text>
        <dbReference type="EC" id="2.7.13.3"/>
    </reaction>
</comment>
<dbReference type="GO" id="GO:0005886">
    <property type="term" value="C:plasma membrane"/>
    <property type="evidence" value="ECO:0007669"/>
    <property type="project" value="UniProtKB-SubCell"/>
</dbReference>
<dbReference type="InterPro" id="IPR005467">
    <property type="entry name" value="His_kinase_dom"/>
</dbReference>
<evidence type="ECO:0000256" key="9">
    <source>
        <dbReference type="ARBA" id="ARBA00023012"/>
    </source>
</evidence>
<keyword evidence="4" id="KW-0597">Phosphoprotein</keyword>
<dbReference type="PRINTS" id="PR00344">
    <property type="entry name" value="BCTRLSENSOR"/>
</dbReference>
<dbReference type="Pfam" id="PF02518">
    <property type="entry name" value="HATPase_c"/>
    <property type="match status" value="1"/>
</dbReference>
<organism evidence="15 16">
    <name type="scientific">Cryptosporangium phraense</name>
    <dbReference type="NCBI Taxonomy" id="2593070"/>
    <lineage>
        <taxon>Bacteria</taxon>
        <taxon>Bacillati</taxon>
        <taxon>Actinomycetota</taxon>
        <taxon>Actinomycetes</taxon>
        <taxon>Cryptosporangiales</taxon>
        <taxon>Cryptosporangiaceae</taxon>
        <taxon>Cryptosporangium</taxon>
    </lineage>
</organism>
<evidence type="ECO:0000256" key="8">
    <source>
        <dbReference type="ARBA" id="ARBA00022989"/>
    </source>
</evidence>
<proteinExistence type="predicted"/>
<dbReference type="PROSITE" id="PS50885">
    <property type="entry name" value="HAMP"/>
    <property type="match status" value="1"/>
</dbReference>
<evidence type="ECO:0000256" key="6">
    <source>
        <dbReference type="ARBA" id="ARBA00022692"/>
    </source>
</evidence>
<feature type="domain" description="Histidine kinase" evidence="13">
    <location>
        <begin position="264"/>
        <end position="474"/>
    </location>
</feature>
<dbReference type="InterPro" id="IPR003661">
    <property type="entry name" value="HisK_dim/P_dom"/>
</dbReference>
<comment type="caution">
    <text evidence="15">The sequence shown here is derived from an EMBL/GenBank/DDBJ whole genome shotgun (WGS) entry which is preliminary data.</text>
</comment>
<sequence>MMLRTRVALTTVALLAVGLLGTAMVSAWSIHSVANQRTQSNLASAAAQAGAVLTLVDTGPGADPAPIEATLGAVLSRNEHLSFGAVVDARGRTLATSGAVPEAALTRAGAVRTADGRALPADTVRSYPYRSGPSRVPAGDERTLVRVLRVSGGATLVVGSRTGATDALVRTVLTTILSVPIVALVATGLASWWLVRRGLRPLARIADSADGVSLEDVGQRIAVPEGFGEGRQVAQALNRMLDRIGTALRERDASEERLRRFVDDASHELRTPIATIRGYAELFRRGVPAEDLALVIGRIESEAQRMGLLVDDLLALAALDRDHAPVIAPVDLVAVATDAAAAAAVAGASGLTVHAPDPVTVSADPVGVRRILDNLLANAARHTPPGTPAEVRVSVEDSGDVLLAVVDSGPGLPDPDRVFERFYRGGTRSPGPSSGAGLGLAIVAAIAAAHGWSVVARNMPIGGALVGVKIEGEGVQDRRRTPDGGGKRNDGGDSTVAA</sequence>
<accession>A0A545AZL3</accession>
<evidence type="ECO:0000256" key="3">
    <source>
        <dbReference type="ARBA" id="ARBA00012438"/>
    </source>
</evidence>
<dbReference type="InterPro" id="IPR004358">
    <property type="entry name" value="Sig_transdc_His_kin-like_C"/>
</dbReference>
<dbReference type="Gene3D" id="6.10.340.10">
    <property type="match status" value="1"/>
</dbReference>
<gene>
    <name evidence="15" type="ORF">FL583_00260</name>
</gene>
<dbReference type="SUPFAM" id="SSF55874">
    <property type="entry name" value="ATPase domain of HSP90 chaperone/DNA topoisomerase II/histidine kinase"/>
    <property type="match status" value="1"/>
</dbReference>
<evidence type="ECO:0000259" key="14">
    <source>
        <dbReference type="PROSITE" id="PS50885"/>
    </source>
</evidence>
<evidence type="ECO:0000256" key="5">
    <source>
        <dbReference type="ARBA" id="ARBA00022679"/>
    </source>
</evidence>
<dbReference type="AlphaFoldDB" id="A0A545AZL3"/>
<dbReference type="SMART" id="SM00388">
    <property type="entry name" value="HisKA"/>
    <property type="match status" value="1"/>
</dbReference>
<evidence type="ECO:0000256" key="4">
    <source>
        <dbReference type="ARBA" id="ARBA00022553"/>
    </source>
</evidence>
<dbReference type="OrthoDB" id="9786919at2"/>
<dbReference type="CDD" id="cd00082">
    <property type="entry name" value="HisKA"/>
    <property type="match status" value="1"/>
</dbReference>
<dbReference type="InterPro" id="IPR003660">
    <property type="entry name" value="HAMP_dom"/>
</dbReference>
<evidence type="ECO:0000259" key="13">
    <source>
        <dbReference type="PROSITE" id="PS50109"/>
    </source>
</evidence>
<dbReference type="SMART" id="SM00304">
    <property type="entry name" value="HAMP"/>
    <property type="match status" value="1"/>
</dbReference>
<evidence type="ECO:0000256" key="12">
    <source>
        <dbReference type="SAM" id="Phobius"/>
    </source>
</evidence>
<dbReference type="Pfam" id="PF00512">
    <property type="entry name" value="HisKA"/>
    <property type="match status" value="1"/>
</dbReference>
<name>A0A545AZL3_9ACTN</name>
<protein>
    <recommendedName>
        <fullName evidence="3">histidine kinase</fullName>
        <ecNumber evidence="3">2.7.13.3</ecNumber>
    </recommendedName>
</protein>
<dbReference type="InterPro" id="IPR050428">
    <property type="entry name" value="TCS_sensor_his_kinase"/>
</dbReference>
<keyword evidence="8 12" id="KW-1133">Transmembrane helix</keyword>
<evidence type="ECO:0000256" key="10">
    <source>
        <dbReference type="ARBA" id="ARBA00023136"/>
    </source>
</evidence>
<feature type="compositionally biased region" description="Basic and acidic residues" evidence="11">
    <location>
        <begin position="475"/>
        <end position="491"/>
    </location>
</feature>
<feature type="region of interest" description="Disordered" evidence="11">
    <location>
        <begin position="475"/>
        <end position="498"/>
    </location>
</feature>
<dbReference type="EC" id="2.7.13.3" evidence="3"/>
<dbReference type="Pfam" id="PF00672">
    <property type="entry name" value="HAMP"/>
    <property type="match status" value="1"/>
</dbReference>
<keyword evidence="10 12" id="KW-0472">Membrane</keyword>
<dbReference type="PROSITE" id="PS50109">
    <property type="entry name" value="HIS_KIN"/>
    <property type="match status" value="1"/>
</dbReference>
<dbReference type="SMART" id="SM00387">
    <property type="entry name" value="HATPase_c"/>
    <property type="match status" value="1"/>
</dbReference>
<dbReference type="PANTHER" id="PTHR45436:SF5">
    <property type="entry name" value="SENSOR HISTIDINE KINASE TRCS"/>
    <property type="match status" value="1"/>
</dbReference>
<dbReference type="Gene3D" id="3.30.565.10">
    <property type="entry name" value="Histidine kinase-like ATPase, C-terminal domain"/>
    <property type="match status" value="1"/>
</dbReference>
<dbReference type="EMBL" id="VIRS01000001">
    <property type="protein sequence ID" value="TQS46749.1"/>
    <property type="molecule type" value="Genomic_DNA"/>
</dbReference>
<dbReference type="InParanoid" id="A0A545AZL3"/>
<feature type="domain" description="HAMP" evidence="14">
    <location>
        <begin position="196"/>
        <end position="249"/>
    </location>
</feature>
<dbReference type="Proteomes" id="UP000317982">
    <property type="component" value="Unassembled WGS sequence"/>
</dbReference>
<evidence type="ECO:0000313" key="15">
    <source>
        <dbReference type="EMBL" id="TQS46749.1"/>
    </source>
</evidence>
<dbReference type="Gene3D" id="1.10.287.130">
    <property type="match status" value="1"/>
</dbReference>
<reference evidence="15 16" key="1">
    <citation type="submission" date="2019-07" db="EMBL/GenBank/DDBJ databases">
        <title>Cryptosporangium phraense sp. nov., isolated from plant litter.</title>
        <authorList>
            <person name="Suriyachadkun C."/>
        </authorList>
    </citation>
    <scope>NUCLEOTIDE SEQUENCE [LARGE SCALE GENOMIC DNA]</scope>
    <source>
        <strain evidence="15 16">A-T 5661</strain>
    </source>
</reference>
<evidence type="ECO:0000256" key="7">
    <source>
        <dbReference type="ARBA" id="ARBA00022777"/>
    </source>
</evidence>
<dbReference type="GO" id="GO:0000155">
    <property type="term" value="F:phosphorelay sensor kinase activity"/>
    <property type="evidence" value="ECO:0007669"/>
    <property type="project" value="InterPro"/>
</dbReference>
<comment type="subcellular location">
    <subcellularLocation>
        <location evidence="2">Cell membrane</location>
    </subcellularLocation>
</comment>
<keyword evidence="7" id="KW-0418">Kinase</keyword>
<feature type="transmembrane region" description="Helical" evidence="12">
    <location>
        <begin position="172"/>
        <end position="195"/>
    </location>
</feature>
<evidence type="ECO:0000256" key="1">
    <source>
        <dbReference type="ARBA" id="ARBA00000085"/>
    </source>
</evidence>
<dbReference type="InterPro" id="IPR003594">
    <property type="entry name" value="HATPase_dom"/>
</dbReference>
<evidence type="ECO:0000256" key="2">
    <source>
        <dbReference type="ARBA" id="ARBA00004236"/>
    </source>
</evidence>
<keyword evidence="9" id="KW-0902">Two-component regulatory system</keyword>
<dbReference type="PANTHER" id="PTHR45436">
    <property type="entry name" value="SENSOR HISTIDINE KINASE YKOH"/>
    <property type="match status" value="1"/>
</dbReference>
<keyword evidence="16" id="KW-1185">Reference proteome</keyword>
<evidence type="ECO:0000256" key="11">
    <source>
        <dbReference type="SAM" id="MobiDB-lite"/>
    </source>
</evidence>
<dbReference type="InterPro" id="IPR036890">
    <property type="entry name" value="HATPase_C_sf"/>
</dbReference>